<evidence type="ECO:0000313" key="1">
    <source>
        <dbReference type="EMBL" id="KAK7085558.1"/>
    </source>
</evidence>
<evidence type="ECO:0000313" key="2">
    <source>
        <dbReference type="Proteomes" id="UP001381693"/>
    </source>
</evidence>
<accession>A0AAN8XTQ0</accession>
<comment type="caution">
    <text evidence="1">The sequence shown here is derived from an EMBL/GenBank/DDBJ whole genome shotgun (WGS) entry which is preliminary data.</text>
</comment>
<reference evidence="1 2" key="1">
    <citation type="submission" date="2023-11" db="EMBL/GenBank/DDBJ databases">
        <title>Halocaridina rubra genome assembly.</title>
        <authorList>
            <person name="Smith C."/>
        </authorList>
    </citation>
    <scope>NUCLEOTIDE SEQUENCE [LARGE SCALE GENOMIC DNA]</scope>
    <source>
        <strain evidence="1">EP-1</strain>
        <tissue evidence="1">Whole</tissue>
    </source>
</reference>
<dbReference type="EMBL" id="JAXCGZ010000811">
    <property type="protein sequence ID" value="KAK7085558.1"/>
    <property type="molecule type" value="Genomic_DNA"/>
</dbReference>
<dbReference type="AlphaFoldDB" id="A0AAN8XTQ0"/>
<gene>
    <name evidence="1" type="primary">NUDCD1_2</name>
    <name evidence="1" type="ORF">SK128_027943</name>
</gene>
<keyword evidence="2" id="KW-1185">Reference proteome</keyword>
<proteinExistence type="predicted"/>
<dbReference type="Proteomes" id="UP001381693">
    <property type="component" value="Unassembled WGS sequence"/>
</dbReference>
<name>A0AAN8XTQ0_HALRR</name>
<sequence>MTEECHIVYDNVPDEGKLKVTLMKATEGLSWPNLFHSEDPQGEEHLDPQLVEEVNQRLAHLTSDKFAADPELERPAYNPGQFEACDEVSEDLILIRLDGSTHAVSSIGFLGPTQHLFNSR</sequence>
<organism evidence="1 2">
    <name type="scientific">Halocaridina rubra</name>
    <name type="common">Hawaiian red shrimp</name>
    <dbReference type="NCBI Taxonomy" id="373956"/>
    <lineage>
        <taxon>Eukaryota</taxon>
        <taxon>Metazoa</taxon>
        <taxon>Ecdysozoa</taxon>
        <taxon>Arthropoda</taxon>
        <taxon>Crustacea</taxon>
        <taxon>Multicrustacea</taxon>
        <taxon>Malacostraca</taxon>
        <taxon>Eumalacostraca</taxon>
        <taxon>Eucarida</taxon>
        <taxon>Decapoda</taxon>
        <taxon>Pleocyemata</taxon>
        <taxon>Caridea</taxon>
        <taxon>Atyoidea</taxon>
        <taxon>Atyidae</taxon>
        <taxon>Halocaridina</taxon>
    </lineage>
</organism>
<feature type="non-terminal residue" evidence="1">
    <location>
        <position position="120"/>
    </location>
</feature>
<protein>
    <submittedName>
        <fullName evidence="1">NudC domain-containing protein 1</fullName>
    </submittedName>
</protein>